<dbReference type="PANTHER" id="PTHR43386:SF25">
    <property type="entry name" value="PEPTIDE ABC TRANSPORTER PERMEASE PROTEIN"/>
    <property type="match status" value="1"/>
</dbReference>
<dbReference type="Pfam" id="PF00528">
    <property type="entry name" value="BPD_transp_1"/>
    <property type="match status" value="1"/>
</dbReference>
<evidence type="ECO:0000313" key="9">
    <source>
        <dbReference type="EMBL" id="EHK56182.1"/>
    </source>
</evidence>
<dbReference type="GO" id="GO:0005886">
    <property type="term" value="C:plasma membrane"/>
    <property type="evidence" value="ECO:0007669"/>
    <property type="project" value="UniProtKB-SubCell"/>
</dbReference>
<feature type="transmembrane region" description="Helical" evidence="7">
    <location>
        <begin position="125"/>
        <end position="146"/>
    </location>
</feature>
<evidence type="ECO:0000313" key="10">
    <source>
        <dbReference type="Proteomes" id="UP000003250"/>
    </source>
</evidence>
<evidence type="ECO:0000259" key="8">
    <source>
        <dbReference type="PROSITE" id="PS50928"/>
    </source>
</evidence>
<evidence type="ECO:0000256" key="5">
    <source>
        <dbReference type="ARBA" id="ARBA00022989"/>
    </source>
</evidence>
<keyword evidence="10" id="KW-1185">Reference proteome</keyword>
<feature type="transmembrane region" description="Helical" evidence="7">
    <location>
        <begin position="90"/>
        <end position="113"/>
    </location>
</feature>
<dbReference type="Proteomes" id="UP000003250">
    <property type="component" value="Unassembled WGS sequence"/>
</dbReference>
<proteinExistence type="inferred from homology"/>
<reference evidence="9 10" key="1">
    <citation type="journal article" date="2012" name="J. Bacteriol.">
        <title>Draft Genome Sequence of Mesorhizobium alhagi CCNWXJ12-2T, a Novel Salt-Resistant Species Isolated from the Desert of Northwestern China.</title>
        <authorList>
            <person name="Zhou M."/>
            <person name="Chen W."/>
            <person name="Chen H."/>
            <person name="Wei G."/>
        </authorList>
    </citation>
    <scope>NUCLEOTIDE SEQUENCE [LARGE SCALE GENOMIC DNA]</scope>
    <source>
        <strain evidence="9 10">CCNWXJ12-2</strain>
    </source>
</reference>
<gene>
    <name evidence="9" type="ORF">MAXJ12_16236</name>
</gene>
<dbReference type="Gene3D" id="1.10.3720.10">
    <property type="entry name" value="MetI-like"/>
    <property type="match status" value="1"/>
</dbReference>
<sequence>MTLPAAEFERETFGSFIAKAFANRSFVIGFVITSLIAGMALLSFFWTPYDVTKLIVADRMQPPSATHLFGTDQFGRDVLSMIMVGSRNSIAVALVAVGIGMGLGVPLGCWAAARGGFLDEAVMRFNDLVFAFPALLSAVMITAIFGPGAINAIIAIGIFNIPVFARVARAGALAIWPREFILAARAAGKGKALITVEHILPNIANLLLVQGTIQFALGILAEAGLSYLGLGAQPPMPSWGRMLFEAQTLMMVAPYLALFPGFAIVITVLGLNLLGDGVSDVLDPKLRRQR</sequence>
<keyword evidence="6 7" id="KW-0472">Membrane</keyword>
<comment type="subcellular location">
    <subcellularLocation>
        <location evidence="1 7">Cell membrane</location>
        <topology evidence="1 7">Multi-pass membrane protein</topology>
    </subcellularLocation>
</comment>
<dbReference type="GO" id="GO:0055085">
    <property type="term" value="P:transmembrane transport"/>
    <property type="evidence" value="ECO:0007669"/>
    <property type="project" value="InterPro"/>
</dbReference>
<dbReference type="PANTHER" id="PTHR43386">
    <property type="entry name" value="OLIGOPEPTIDE TRANSPORT SYSTEM PERMEASE PROTEIN APPC"/>
    <property type="match status" value="1"/>
</dbReference>
<dbReference type="PROSITE" id="PS50928">
    <property type="entry name" value="ABC_TM1"/>
    <property type="match status" value="1"/>
</dbReference>
<evidence type="ECO:0000256" key="4">
    <source>
        <dbReference type="ARBA" id="ARBA00022692"/>
    </source>
</evidence>
<dbReference type="InterPro" id="IPR000515">
    <property type="entry name" value="MetI-like"/>
</dbReference>
<evidence type="ECO:0000256" key="1">
    <source>
        <dbReference type="ARBA" id="ARBA00004651"/>
    </source>
</evidence>
<dbReference type="PATRIC" id="fig|1107882.3.peg.3163"/>
<dbReference type="CDD" id="cd06261">
    <property type="entry name" value="TM_PBP2"/>
    <property type="match status" value="1"/>
</dbReference>
<feature type="transmembrane region" description="Helical" evidence="7">
    <location>
        <begin position="252"/>
        <end position="274"/>
    </location>
</feature>
<accession>H0HSV6</accession>
<dbReference type="InterPro" id="IPR035906">
    <property type="entry name" value="MetI-like_sf"/>
</dbReference>
<evidence type="ECO:0000256" key="2">
    <source>
        <dbReference type="ARBA" id="ARBA00022448"/>
    </source>
</evidence>
<dbReference type="EMBL" id="AHAM01000133">
    <property type="protein sequence ID" value="EHK56182.1"/>
    <property type="molecule type" value="Genomic_DNA"/>
</dbReference>
<dbReference type="InterPro" id="IPR050366">
    <property type="entry name" value="BP-dependent_transpt_permease"/>
</dbReference>
<dbReference type="AlphaFoldDB" id="H0HSV6"/>
<keyword evidence="2 7" id="KW-0813">Transport</keyword>
<comment type="similarity">
    <text evidence="7">Belongs to the binding-protein-dependent transport system permease family.</text>
</comment>
<feature type="transmembrane region" description="Helical" evidence="7">
    <location>
        <begin position="26"/>
        <end position="46"/>
    </location>
</feature>
<keyword evidence="5 7" id="KW-1133">Transmembrane helix</keyword>
<feature type="domain" description="ABC transmembrane type-1" evidence="8">
    <location>
        <begin position="86"/>
        <end position="275"/>
    </location>
</feature>
<keyword evidence="4 7" id="KW-0812">Transmembrane</keyword>
<name>H0HSV6_9HYPH</name>
<dbReference type="OrthoDB" id="9812701at2"/>
<protein>
    <submittedName>
        <fullName evidence="9">Binding-protein-dependent transport systems inner membrane component</fullName>
    </submittedName>
</protein>
<dbReference type="SUPFAM" id="SSF161098">
    <property type="entry name" value="MetI-like"/>
    <property type="match status" value="1"/>
</dbReference>
<organism evidence="9 10">
    <name type="scientific">Mesorhizobium alhagi CCNWXJ12-2</name>
    <dbReference type="NCBI Taxonomy" id="1107882"/>
    <lineage>
        <taxon>Bacteria</taxon>
        <taxon>Pseudomonadati</taxon>
        <taxon>Pseudomonadota</taxon>
        <taxon>Alphaproteobacteria</taxon>
        <taxon>Hyphomicrobiales</taxon>
        <taxon>Phyllobacteriaceae</taxon>
        <taxon>Allomesorhizobium</taxon>
    </lineage>
</organism>
<evidence type="ECO:0000256" key="3">
    <source>
        <dbReference type="ARBA" id="ARBA00022475"/>
    </source>
</evidence>
<evidence type="ECO:0000256" key="6">
    <source>
        <dbReference type="ARBA" id="ARBA00023136"/>
    </source>
</evidence>
<dbReference type="RefSeq" id="WP_008836866.1">
    <property type="nucleotide sequence ID" value="NZ_AHAM01000133.1"/>
</dbReference>
<keyword evidence="3" id="KW-1003">Cell membrane</keyword>
<evidence type="ECO:0000256" key="7">
    <source>
        <dbReference type="RuleBase" id="RU363032"/>
    </source>
</evidence>